<evidence type="ECO:0000313" key="13">
    <source>
        <dbReference type="Proteomes" id="UP000053237"/>
    </source>
</evidence>
<feature type="binding site" evidence="10">
    <location>
        <position position="395"/>
    </location>
    <ligand>
        <name>[4Fe-4S] cluster</name>
        <dbReference type="ChEBI" id="CHEBI:49883"/>
    </ligand>
</feature>
<proteinExistence type="inferred from homology"/>
<comment type="caution">
    <text evidence="12">The sequence shown here is derived from an EMBL/GenBank/DDBJ whole genome shotgun (WGS) entry which is preliminary data.</text>
</comment>
<evidence type="ECO:0000313" key="12">
    <source>
        <dbReference type="EMBL" id="CCI41265.1"/>
    </source>
</evidence>
<evidence type="ECO:0000256" key="2">
    <source>
        <dbReference type="ARBA" id="ARBA00022485"/>
    </source>
</evidence>
<dbReference type="GO" id="GO:0006270">
    <property type="term" value="P:DNA replication initiation"/>
    <property type="evidence" value="ECO:0007669"/>
    <property type="project" value="TreeGrafter"/>
</dbReference>
<dbReference type="Proteomes" id="UP000053237">
    <property type="component" value="Unassembled WGS sequence"/>
</dbReference>
<name>A0A024G3C5_9STRA</name>
<feature type="binding site" evidence="10">
    <location>
        <position position="433"/>
    </location>
    <ligand>
        <name>[4Fe-4S] cluster</name>
        <dbReference type="ChEBI" id="CHEBI:49883"/>
    </ligand>
</feature>
<dbReference type="PANTHER" id="PTHR10537:SF3">
    <property type="entry name" value="DNA PRIMASE LARGE SUBUNIT"/>
    <property type="match status" value="1"/>
</dbReference>
<keyword evidence="13" id="KW-1185">Reference proteome</keyword>
<feature type="binding site" evidence="10">
    <location>
        <position position="299"/>
    </location>
    <ligand>
        <name>[4Fe-4S] cluster</name>
        <dbReference type="ChEBI" id="CHEBI:49883"/>
    </ligand>
</feature>
<feature type="domain" description="DNA primase large subunit C-terminal" evidence="11">
    <location>
        <begin position="291"/>
        <end position="457"/>
    </location>
</feature>
<dbReference type="Pfam" id="PF04104">
    <property type="entry name" value="DNA_primase_lrg"/>
    <property type="match status" value="1"/>
</dbReference>
<evidence type="ECO:0000256" key="7">
    <source>
        <dbReference type="ARBA" id="ARBA00023014"/>
    </source>
</evidence>
<dbReference type="InterPro" id="IPR007238">
    <property type="entry name" value="DNA_primase_lsu_euk/arc"/>
</dbReference>
<dbReference type="Pfam" id="PF26466">
    <property type="entry name" value="DNA_primase_lrg_N"/>
    <property type="match status" value="1"/>
</dbReference>
<dbReference type="FunCoup" id="A0A024G3C5">
    <property type="interactions" value="581"/>
</dbReference>
<reference evidence="12 13" key="1">
    <citation type="submission" date="2012-05" db="EMBL/GenBank/DDBJ databases">
        <title>Recombination and specialization in a pathogen metapopulation.</title>
        <authorList>
            <person name="Gardiner A."/>
            <person name="Kemen E."/>
            <person name="Schultz-Larsen T."/>
            <person name="MacLean D."/>
            <person name="Van Oosterhout C."/>
            <person name="Jones J.D.G."/>
        </authorList>
    </citation>
    <scope>NUCLEOTIDE SEQUENCE [LARGE SCALE GENOMIC DNA]</scope>
    <source>
        <strain evidence="12 13">Ac Nc2</strain>
    </source>
</reference>
<evidence type="ECO:0000256" key="8">
    <source>
        <dbReference type="ARBA" id="ARBA00023125"/>
    </source>
</evidence>
<dbReference type="InterPro" id="IPR016558">
    <property type="entry name" value="DNA_primase_lsu_euk"/>
</dbReference>
<dbReference type="InterPro" id="IPR058560">
    <property type="entry name" value="DNA_primase_C"/>
</dbReference>
<comment type="similarity">
    <text evidence="1 9">Belongs to the eukaryotic-type primase large subunit family.</text>
</comment>
<sequence length="475" mass="55372">MLNVGNRRQEHSENSGRLHGLTCMLSMYESPPSVEVTLEEFEQFAINRLHALKAVENFRLGSINVKEKEQRLEKVLLKYLPLRNSSPGDLERAQEDMLADVLSHYFLRIAFCQTEELRRWFIQQESVLFRYRLDNMIRAEKLLFMKKNGIIFDEVSVSEIEMIKEKLTAVRNSFTLDRKERLRPLGSYFKVPFTQVLDLVGARKVYIEKGSAYVPFDQVVSILATRFRASLSKALAQAYRKYTRSMISRDGRLIPILNNLAKHHIDADYTIQSSSVFSSGEKVTPEAIDAFSRTSMPLCMRSLHKALLTDHHLRFAGRQQYGLFLKGTGLQLEDAIAFWRQHFCKRMTVDEFNKTYAYNIRHNYGKEGKRKDYVPYSCMSIITGNPPKSGEHHGCPFRHFEKDRLRKSLQGVKEHEKDEILRLVQGRHFQVACKRYFELQHPGYNGDLAVNHPNKYFEESRRYYIEKTTSTNVTA</sequence>
<comment type="cofactor">
    <cofactor evidence="9">
        <name>[4Fe-4S] cluster</name>
        <dbReference type="ChEBI" id="CHEBI:49883"/>
    </cofactor>
    <text evidence="9">Binds 1 [4Fe-4S] cluster.</text>
</comment>
<evidence type="ECO:0000259" key="11">
    <source>
        <dbReference type="Pfam" id="PF04104"/>
    </source>
</evidence>
<dbReference type="GO" id="GO:0051539">
    <property type="term" value="F:4 iron, 4 sulfur cluster binding"/>
    <property type="evidence" value="ECO:0007669"/>
    <property type="project" value="UniProtKB-UniRule"/>
</dbReference>
<dbReference type="GO" id="GO:0005658">
    <property type="term" value="C:alpha DNA polymerase:primase complex"/>
    <property type="evidence" value="ECO:0007669"/>
    <property type="project" value="TreeGrafter"/>
</dbReference>
<evidence type="ECO:0000256" key="5">
    <source>
        <dbReference type="ARBA" id="ARBA00022723"/>
    </source>
</evidence>
<protein>
    <recommendedName>
        <fullName evidence="9">DNA primase large subunit</fullName>
    </recommendedName>
</protein>
<organism evidence="12 13">
    <name type="scientific">Albugo candida</name>
    <dbReference type="NCBI Taxonomy" id="65357"/>
    <lineage>
        <taxon>Eukaryota</taxon>
        <taxon>Sar</taxon>
        <taxon>Stramenopiles</taxon>
        <taxon>Oomycota</taxon>
        <taxon>Peronosporomycetes</taxon>
        <taxon>Albuginales</taxon>
        <taxon>Albuginaceae</taxon>
        <taxon>Albugo</taxon>
    </lineage>
</organism>
<evidence type="ECO:0000256" key="9">
    <source>
        <dbReference type="PIRNR" id="PIRNR009449"/>
    </source>
</evidence>
<dbReference type="InParanoid" id="A0A024G3C5"/>
<keyword evidence="8 9" id="KW-0238">DNA-binding</keyword>
<evidence type="ECO:0000256" key="3">
    <source>
        <dbReference type="ARBA" id="ARBA00022515"/>
    </source>
</evidence>
<dbReference type="PIRSF" id="PIRSF009449">
    <property type="entry name" value="DNA_primase_large_subunit"/>
    <property type="match status" value="1"/>
</dbReference>
<dbReference type="GO" id="GO:0046872">
    <property type="term" value="F:metal ion binding"/>
    <property type="evidence" value="ECO:0007669"/>
    <property type="project" value="UniProtKB-UniRule"/>
</dbReference>
<dbReference type="AlphaFoldDB" id="A0A024G3C5"/>
<comment type="function">
    <text evidence="9">DNA primase is the polymerase that synthesizes small RNA primers for the Okazaki fragments made during discontinuous DNA replication.</text>
</comment>
<evidence type="ECO:0000256" key="10">
    <source>
        <dbReference type="PIRSR" id="PIRSR009449-1"/>
    </source>
</evidence>
<dbReference type="GO" id="GO:0003677">
    <property type="term" value="F:DNA binding"/>
    <property type="evidence" value="ECO:0007669"/>
    <property type="project" value="UniProtKB-UniRule"/>
</dbReference>
<keyword evidence="7 9" id="KW-0411">Iron-sulfur</keyword>
<dbReference type="OrthoDB" id="421393at2759"/>
<dbReference type="CDD" id="cd07322">
    <property type="entry name" value="PriL_PriS_Eukaryotic"/>
    <property type="match status" value="1"/>
</dbReference>
<keyword evidence="4 9" id="KW-0235">DNA replication</keyword>
<accession>A0A024G3C5</accession>
<dbReference type="Gene3D" id="1.20.930.80">
    <property type="match status" value="1"/>
</dbReference>
<evidence type="ECO:0000256" key="4">
    <source>
        <dbReference type="ARBA" id="ARBA00022705"/>
    </source>
</evidence>
<gene>
    <name evidence="12" type="ORF">BN9_020490</name>
</gene>
<feature type="binding site" evidence="10">
    <location>
        <position position="378"/>
    </location>
    <ligand>
        <name>[4Fe-4S] cluster</name>
        <dbReference type="ChEBI" id="CHEBI:49883"/>
    </ligand>
</feature>
<keyword evidence="6 9" id="KW-0408">Iron</keyword>
<evidence type="ECO:0000256" key="1">
    <source>
        <dbReference type="ARBA" id="ARBA00010564"/>
    </source>
</evidence>
<keyword evidence="5 9" id="KW-0479">Metal-binding</keyword>
<dbReference type="EMBL" id="CAIX01000016">
    <property type="protein sequence ID" value="CCI41265.1"/>
    <property type="molecule type" value="Genomic_DNA"/>
</dbReference>
<dbReference type="PANTHER" id="PTHR10537">
    <property type="entry name" value="DNA PRIMASE LARGE SUBUNIT"/>
    <property type="match status" value="1"/>
</dbReference>
<keyword evidence="2 9" id="KW-0004">4Fe-4S</keyword>
<dbReference type="GO" id="GO:0006269">
    <property type="term" value="P:DNA replication, synthesis of primer"/>
    <property type="evidence" value="ECO:0007669"/>
    <property type="project" value="UniProtKB-KW"/>
</dbReference>
<dbReference type="STRING" id="65357.A0A024G3C5"/>
<evidence type="ECO:0000256" key="6">
    <source>
        <dbReference type="ARBA" id="ARBA00023004"/>
    </source>
</evidence>
<keyword evidence="3 9" id="KW-0639">Primosome</keyword>